<proteinExistence type="predicted"/>
<protein>
    <submittedName>
        <fullName evidence="1">Gluconate 2-dehydrogenase</fullName>
    </submittedName>
</protein>
<reference evidence="1 2" key="1">
    <citation type="submission" date="2017-03" db="EMBL/GenBank/DDBJ databases">
        <title>Whole genome sequences of fourteen strains of Bradyrhizobium canariense and one strain of Bradyrhizobium japonicum isolated from Lupinus (Papilionoideae: Genisteae) species in Algeria.</title>
        <authorList>
            <person name="Crovadore J."/>
            <person name="Chekireb D."/>
            <person name="Brachmann A."/>
            <person name="Chablais R."/>
            <person name="Cochard B."/>
            <person name="Lefort F."/>
        </authorList>
    </citation>
    <scope>NUCLEOTIDE SEQUENCE [LARGE SCALE GENOMIC DNA]</scope>
    <source>
        <strain evidence="1 2">UBMA195</strain>
    </source>
</reference>
<comment type="caution">
    <text evidence="1">The sequence shown here is derived from an EMBL/GenBank/DDBJ whole genome shotgun (WGS) entry which is preliminary data.</text>
</comment>
<gene>
    <name evidence="1" type="ORF">BSZ18_32400</name>
</gene>
<name>A0A1X3F0W7_9BRAD</name>
<organism evidence="1 2">
    <name type="scientific">Bradyrhizobium canariense</name>
    <dbReference type="NCBI Taxonomy" id="255045"/>
    <lineage>
        <taxon>Bacteria</taxon>
        <taxon>Pseudomonadati</taxon>
        <taxon>Pseudomonadota</taxon>
        <taxon>Alphaproteobacteria</taxon>
        <taxon>Hyphomicrobiales</taxon>
        <taxon>Nitrobacteraceae</taxon>
        <taxon>Bradyrhizobium</taxon>
    </lineage>
</organism>
<dbReference type="AlphaFoldDB" id="A0A1X3F0W7"/>
<dbReference type="RefSeq" id="WP_085361810.1">
    <property type="nucleotide sequence ID" value="NZ_NAFC01000177.1"/>
</dbReference>
<dbReference type="EMBL" id="NAFI01000187">
    <property type="protein sequence ID" value="OSJ03235.1"/>
    <property type="molecule type" value="Genomic_DNA"/>
</dbReference>
<evidence type="ECO:0000313" key="1">
    <source>
        <dbReference type="EMBL" id="OSJ03235.1"/>
    </source>
</evidence>
<dbReference type="InterPro" id="IPR027056">
    <property type="entry name" value="Gluconate_2DH_su3"/>
</dbReference>
<dbReference type="Pfam" id="PF13618">
    <property type="entry name" value="Gluconate_2-dh3"/>
    <property type="match status" value="1"/>
</dbReference>
<dbReference type="OrthoDB" id="9780765at2"/>
<dbReference type="Proteomes" id="UP000193553">
    <property type="component" value="Unassembled WGS sequence"/>
</dbReference>
<sequence length="222" mass="25347">MLDRKAERRAGDPYPGYDVLAKWRSPSWNDKTREVVAARLRVADEPRFFTREEFEILAAVADRVVPQPSSRSPISVAALLDRKLDDGAMDGYRTAGLPRDDEAWRTGLKALDAEARARYVNRFTEIDDPEQDSLLRFCEAGELKSPEWAGMPSRTFFKHRLLRDIVLAYYAHPISWSEIGWGGPASPRGYVRLDFNDRDPWEAAEAKPGREADALRVNRNVR</sequence>
<accession>A0A1X3F0W7</accession>
<evidence type="ECO:0000313" key="2">
    <source>
        <dbReference type="Proteomes" id="UP000193553"/>
    </source>
</evidence>